<evidence type="ECO:0000313" key="4">
    <source>
        <dbReference type="Proteomes" id="UP000005744"/>
    </source>
</evidence>
<dbReference type="InterPro" id="IPR052216">
    <property type="entry name" value="CRISPR_Csm3_endoribonuclease"/>
</dbReference>
<organism evidence="3 4">
    <name type="scientific">Beggiatoa alba B18LD</name>
    <dbReference type="NCBI Taxonomy" id="395493"/>
    <lineage>
        <taxon>Bacteria</taxon>
        <taxon>Pseudomonadati</taxon>
        <taxon>Pseudomonadota</taxon>
        <taxon>Gammaproteobacteria</taxon>
        <taxon>Thiotrichales</taxon>
        <taxon>Thiotrichaceae</taxon>
        <taxon>Beggiatoa</taxon>
    </lineage>
</organism>
<reference evidence="3 4" key="1">
    <citation type="submission" date="2011-11" db="EMBL/GenBank/DDBJ databases">
        <title>Improved High-Quality Draft sequence of Beggiatoa alba B18lD.</title>
        <authorList>
            <consortium name="US DOE Joint Genome Institute"/>
            <person name="Lucas S."/>
            <person name="Han J."/>
            <person name="Lapidus A."/>
            <person name="Cheng J.-F."/>
            <person name="Goodwin L."/>
            <person name="Pitluck S."/>
            <person name="Peters L."/>
            <person name="Mikhailova N."/>
            <person name="Held B."/>
            <person name="Detter J.C."/>
            <person name="Han C."/>
            <person name="Tapia R."/>
            <person name="Land M."/>
            <person name="Hauser L."/>
            <person name="Kyrpides N."/>
            <person name="Ivanova N."/>
            <person name="Pagani I."/>
            <person name="Samuel K."/>
            <person name="Teske A."/>
            <person name="Mueller J."/>
            <person name="Woyke T."/>
        </authorList>
    </citation>
    <scope>NUCLEOTIDE SEQUENCE [LARGE SCALE GENOMIC DNA]</scope>
    <source>
        <strain evidence="3 4">B18LD</strain>
    </source>
</reference>
<protein>
    <submittedName>
        <fullName evidence="3">Putative RAMP superfamily protein probably involved in DNA repair</fullName>
    </submittedName>
</protein>
<dbReference type="HOGENOM" id="CLU_041901_0_0_6"/>
<dbReference type="EMBL" id="JH600070">
    <property type="protein sequence ID" value="EIJ43891.1"/>
    <property type="molecule type" value="Genomic_DNA"/>
</dbReference>
<accession>I3CJU8</accession>
<dbReference type="GO" id="GO:0051607">
    <property type="term" value="P:defense response to virus"/>
    <property type="evidence" value="ECO:0007669"/>
    <property type="project" value="UniProtKB-KW"/>
</dbReference>
<sequence length="479" mass="53571">MSFCRVLISAELKTLSALHVGSGVEKEQGKESYSTLYLDFNKKPYLPASSLRGVLASAVPYFFKNENENKVRQCFFGNSHFDDSKEEGILRVFDATLESLPSFKDKVNTLEQGTILRTSISINPILGVAEEHHLFSLEIVPEGAVFKLEMSLESLNKEVTEENIKQFCGLLFACWDGKQFATVGAGRSKGFGLVKLENLKVRYLTTDALAQWLKDGQPHELNKSYKDWQYPTAELDILKKQGYIVEITLVPKTKFLLNDPAFVIKKEEKEDDEPDLAFSRLSDGRAFIPATALRGWVRGRVRKILLTIGEEKVENCLTSLFGDTNHRGVLFFSDLISEGNDVSEKQIFNAVDRFTGGVADGALYTVEAVQCKGLTGSVAIHHLSKHDSISNAEKGPLLLVARDSLEDEFSISNAGKGLLLLVARDLLEGELTLGWGKSRGFGNFEVVFKMNGEEIKHIHELVRIFQRNDIEQWINAIKL</sequence>
<gene>
    <name evidence="3" type="ORF">BegalDRAFT_3065</name>
</gene>
<dbReference type="Proteomes" id="UP000005744">
    <property type="component" value="Unassembled WGS sequence"/>
</dbReference>
<keyword evidence="4" id="KW-1185">Reference proteome</keyword>
<dbReference type="PANTHER" id="PTHR35579">
    <property type="entry name" value="CRISPR SYSTEM CMS ENDORIBONUCLEASE CSM3"/>
    <property type="match status" value="1"/>
</dbReference>
<dbReference type="Pfam" id="PF03787">
    <property type="entry name" value="RAMPs"/>
    <property type="match status" value="2"/>
</dbReference>
<keyword evidence="1" id="KW-0051">Antiviral defense</keyword>
<name>I3CJU8_9GAMM</name>
<dbReference type="PANTHER" id="PTHR35579:SF6">
    <property type="entry name" value="DUF324 DOMAIN-CONTAINING PROTEIN"/>
    <property type="match status" value="1"/>
</dbReference>
<dbReference type="CDD" id="cd09726">
    <property type="entry name" value="RAMP_I_III"/>
    <property type="match status" value="1"/>
</dbReference>
<dbReference type="AlphaFoldDB" id="I3CJU8"/>
<dbReference type="STRING" id="395493.BegalDRAFT_3065"/>
<evidence type="ECO:0000259" key="2">
    <source>
        <dbReference type="Pfam" id="PF03787"/>
    </source>
</evidence>
<feature type="domain" description="CRISPR type III-associated protein" evidence="2">
    <location>
        <begin position="11"/>
        <end position="195"/>
    </location>
</feature>
<dbReference type="eggNOG" id="COG1337">
    <property type="taxonomic scope" value="Bacteria"/>
</dbReference>
<proteinExistence type="predicted"/>
<evidence type="ECO:0000313" key="3">
    <source>
        <dbReference type="EMBL" id="EIJ43891.1"/>
    </source>
</evidence>
<feature type="domain" description="CRISPR type III-associated protein" evidence="2">
    <location>
        <begin position="273"/>
        <end position="445"/>
    </location>
</feature>
<evidence type="ECO:0000256" key="1">
    <source>
        <dbReference type="ARBA" id="ARBA00023118"/>
    </source>
</evidence>
<dbReference type="InterPro" id="IPR005537">
    <property type="entry name" value="RAMP_III_fam"/>
</dbReference>